<dbReference type="RefSeq" id="XP_025531154.1">
    <property type="nucleotide sequence ID" value="XM_025666636.1"/>
</dbReference>
<dbReference type="AlphaFoldDB" id="A0A8T8XB93"/>
<dbReference type="PANTHER" id="PTHR34892">
    <property type="entry name" value="VACUOLAR ATP SYNTHASE CATALYTIC SUBUNIT-RELATED / V-ATPASE-RELATED / VACUOLAR PROTON PUMP-LIKE PROTEIN"/>
    <property type="match status" value="1"/>
</dbReference>
<name>A0A8T8XB93_ASPJA</name>
<dbReference type="GeneID" id="37170328"/>
<gene>
    <name evidence="2" type="ORF">BO86DRAFT_187146</name>
</gene>
<protein>
    <submittedName>
        <fullName evidence="2">Uncharacterized protein</fullName>
    </submittedName>
</protein>
<dbReference type="GO" id="GO:0005773">
    <property type="term" value="C:vacuole"/>
    <property type="evidence" value="ECO:0007669"/>
    <property type="project" value="TreeGrafter"/>
</dbReference>
<evidence type="ECO:0000313" key="2">
    <source>
        <dbReference type="EMBL" id="RAH85260.1"/>
    </source>
</evidence>
<keyword evidence="3" id="KW-1185">Reference proteome</keyword>
<dbReference type="EMBL" id="KZ824775">
    <property type="protein sequence ID" value="RAH85260.1"/>
    <property type="molecule type" value="Genomic_DNA"/>
</dbReference>
<sequence length="82" mass="9107">MTLCGPTCASTEVRPQGTKIRLINVVFLRTLSEIKLKRTDTTLDLSQKAKRAGEEKKKKSKERRAARGIYPVGMGARAPLVH</sequence>
<dbReference type="PANTHER" id="PTHR34892:SF2">
    <property type="entry name" value="VACUOLAR ATP SYNTHASE CATALYTIC SUBUNIT-RELATED _ V-ATPASE-RELATED _ VACUOLAR PROTON PUMP-LIKE PROTEIN"/>
    <property type="match status" value="1"/>
</dbReference>
<dbReference type="OrthoDB" id="4506167at2759"/>
<reference evidence="2 3" key="1">
    <citation type="submission" date="2018-02" db="EMBL/GenBank/DDBJ databases">
        <title>The genomes of Aspergillus section Nigri reveals drivers in fungal speciation.</title>
        <authorList>
            <consortium name="DOE Joint Genome Institute"/>
            <person name="Vesth T.C."/>
            <person name="Nybo J."/>
            <person name="Theobald S."/>
            <person name="Brandl J."/>
            <person name="Frisvad J.C."/>
            <person name="Nielsen K.F."/>
            <person name="Lyhne E.K."/>
            <person name="Kogle M.E."/>
            <person name="Kuo A."/>
            <person name="Riley R."/>
            <person name="Clum A."/>
            <person name="Nolan M."/>
            <person name="Lipzen A."/>
            <person name="Salamov A."/>
            <person name="Henrissat B."/>
            <person name="Wiebenga A."/>
            <person name="De vries R.P."/>
            <person name="Grigoriev I.V."/>
            <person name="Mortensen U.H."/>
            <person name="Andersen M.R."/>
            <person name="Baker S.E."/>
        </authorList>
    </citation>
    <scope>NUCLEOTIDE SEQUENCE [LARGE SCALE GENOMIC DNA]</scope>
    <source>
        <strain evidence="2 3">CBS 114.51</strain>
    </source>
</reference>
<evidence type="ECO:0000256" key="1">
    <source>
        <dbReference type="SAM" id="MobiDB-lite"/>
    </source>
</evidence>
<dbReference type="Proteomes" id="UP000249497">
    <property type="component" value="Unassembled WGS sequence"/>
</dbReference>
<accession>A0A8T8XB93</accession>
<proteinExistence type="predicted"/>
<feature type="region of interest" description="Disordered" evidence="1">
    <location>
        <begin position="46"/>
        <end position="69"/>
    </location>
</feature>
<organism evidence="2 3">
    <name type="scientific">Aspergillus japonicus CBS 114.51</name>
    <dbReference type="NCBI Taxonomy" id="1448312"/>
    <lineage>
        <taxon>Eukaryota</taxon>
        <taxon>Fungi</taxon>
        <taxon>Dikarya</taxon>
        <taxon>Ascomycota</taxon>
        <taxon>Pezizomycotina</taxon>
        <taxon>Eurotiomycetes</taxon>
        <taxon>Eurotiomycetidae</taxon>
        <taxon>Eurotiales</taxon>
        <taxon>Aspergillaceae</taxon>
        <taxon>Aspergillus</taxon>
        <taxon>Aspergillus subgen. Circumdati</taxon>
    </lineage>
</organism>
<evidence type="ECO:0000313" key="3">
    <source>
        <dbReference type="Proteomes" id="UP000249497"/>
    </source>
</evidence>